<gene>
    <name evidence="1" type="ORF">M9Y10_031876</name>
</gene>
<protein>
    <recommendedName>
        <fullName evidence="3">Surface antigen BspA-like</fullName>
    </recommendedName>
</protein>
<name>A0ABR2H141_9EUKA</name>
<evidence type="ECO:0000313" key="2">
    <source>
        <dbReference type="Proteomes" id="UP001470230"/>
    </source>
</evidence>
<keyword evidence="2" id="KW-1185">Reference proteome</keyword>
<dbReference type="SUPFAM" id="SSF52058">
    <property type="entry name" value="L domain-like"/>
    <property type="match status" value="1"/>
</dbReference>
<evidence type="ECO:0008006" key="3">
    <source>
        <dbReference type="Google" id="ProtNLM"/>
    </source>
</evidence>
<sequence length="835" mass="94842">DGAFVCSNSGNNNTDYESIYVKDDVIVDGDMILGGISIKSQLVNHEERIAAVENKDMTIYAKKDEIPDLTPYVKKDEIVTVDLSPYVLKTELAEDHYTAAQVEEKFVDEDELAYEFNKYETKEVAEEKYALKTDIPTVDLTPYALKTELPTIIKSQHDTTNDVAVPTVKLVEDKLLAYDQEKNEIYNRKDCTLAIKAVFEDGTSTSFTVSHNVSINDKEVYVKIDDTADYVAYESDKVGYIKCNVESETTILFVKTITKNVFTYGDYTYDVSNGRITTLETVAKLTKFIPSIVYNDKVVKFGKIQLNANCPSSISVATDFNGRDITSLYSFGNLSKTVIHIDFTNFDISNVTICSDFANKCNNLETIKFDKRYSNNLCKYFDWMFIECRKLKEVDLSMFYSRNVEKIGSIFMACIVLEVIDISNLIITAMSQSCTSMFEACRNLKILYIHDSMYDLISYAFEYHSSVKLVKSTYKGRECYIPENYLEEVRNSDCALKSDIPNVDLEPYALKTDIPTVDLEPYALKSALDLIKTNVINIDFDKMTPIEIQVKNEKYYLKNIDDNMIVDTTNFYIDATNADGTKKYKGLSTSSECIRQGVCYKVISDSFDPFWLTYYTNNTFNIYDELYEPTSLKVKEFYIGNEPASESKTVYSTKIIDHELTKKVDYNPHDPVVYESMLKEYVKTTGQVLLRSPEEYGLSLFPVDANEETTMSFLIGKDANSCGKINYQIREKMFTMGLINLTAPFLVNTFNSTSGTTLTEIYGNLTVTGKVTSANSTTITHLAPIEAGEEISDFKVGKPVFMSGHVYKRERVSPRDEAVFGFHHQQQTVLIVYVL</sequence>
<feature type="non-terminal residue" evidence="1">
    <location>
        <position position="1"/>
    </location>
</feature>
<organism evidence="1 2">
    <name type="scientific">Tritrichomonas musculus</name>
    <dbReference type="NCBI Taxonomy" id="1915356"/>
    <lineage>
        <taxon>Eukaryota</taxon>
        <taxon>Metamonada</taxon>
        <taxon>Parabasalia</taxon>
        <taxon>Tritrichomonadida</taxon>
        <taxon>Tritrichomonadidae</taxon>
        <taxon>Tritrichomonas</taxon>
    </lineage>
</organism>
<evidence type="ECO:0000313" key="1">
    <source>
        <dbReference type="EMBL" id="KAK8839517.1"/>
    </source>
</evidence>
<reference evidence="1 2" key="1">
    <citation type="submission" date="2024-04" db="EMBL/GenBank/DDBJ databases">
        <title>Tritrichomonas musculus Genome.</title>
        <authorList>
            <person name="Alves-Ferreira E."/>
            <person name="Grigg M."/>
            <person name="Lorenzi H."/>
            <person name="Galac M."/>
        </authorList>
    </citation>
    <scope>NUCLEOTIDE SEQUENCE [LARGE SCALE GENOMIC DNA]</scope>
    <source>
        <strain evidence="1 2">EAF2021</strain>
    </source>
</reference>
<dbReference type="Proteomes" id="UP001470230">
    <property type="component" value="Unassembled WGS sequence"/>
</dbReference>
<dbReference type="Gene3D" id="3.80.10.10">
    <property type="entry name" value="Ribonuclease Inhibitor"/>
    <property type="match status" value="1"/>
</dbReference>
<dbReference type="EMBL" id="JAPFFF010000051">
    <property type="protein sequence ID" value="KAK8839517.1"/>
    <property type="molecule type" value="Genomic_DNA"/>
</dbReference>
<accession>A0ABR2H141</accession>
<comment type="caution">
    <text evidence="1">The sequence shown here is derived from an EMBL/GenBank/DDBJ whole genome shotgun (WGS) entry which is preliminary data.</text>
</comment>
<dbReference type="InterPro" id="IPR032675">
    <property type="entry name" value="LRR_dom_sf"/>
</dbReference>
<proteinExistence type="predicted"/>